<reference evidence="2 3" key="1">
    <citation type="submission" date="2023-06" db="EMBL/GenBank/DDBJ databases">
        <title>Proteus appendicitidis sp. nov., isolated from the appendiceal pus of an appendicitis patient in Yongzhou, China.</title>
        <authorList>
            <person name="Cai X."/>
        </authorList>
    </citation>
    <scope>NUCLEOTIDE SEQUENCE [LARGE SCALE GENOMIC DNA]</scope>
    <source>
        <strain evidence="2 3">HZ0627</strain>
    </source>
</reference>
<feature type="region of interest" description="Disordered" evidence="1">
    <location>
        <begin position="236"/>
        <end position="354"/>
    </location>
</feature>
<name>A0ABY8Y602_9GAMM</name>
<sequence length="354" mass="40139">MQIRSQKQASPHHEYKKTNKKMLGIEVLSMAPASTRKIALNWKQCFLFIMLPLVLSGCTPKSLTEAQEPEPEIPVVKQKTIDYRWAECKTLSSFYDEGINNALYWLRVIECTNRIMTTEAQRQASSVVVTGWDDAFYKSILLERAGMTIADRRTQLVLLESYKLQFPSSMRVLLSTWIENQTLMLSLAEEKNRYRRLTTDTDNRIDMLRKENNTLQHELNITLKKLESLTQIERQLSNRKQSGSVDSLSQNEDLTESATATSTETANTEKPVTEKTITEKTVAEKPTVEKTTEKPVSPQSITEKPKGEEKQPPATVVKPEPSKPESTKPETVKPEPVKTDTDTQSSKLTEAGSK</sequence>
<feature type="compositionally biased region" description="Basic and acidic residues" evidence="1">
    <location>
        <begin position="320"/>
        <end position="341"/>
    </location>
</feature>
<protein>
    <submittedName>
        <fullName evidence="2">Two-component system QseEF-associated lipoprotein QseG</fullName>
    </submittedName>
</protein>
<dbReference type="RefSeq" id="WP_285804679.1">
    <property type="nucleotide sequence ID" value="NZ_CP127389.1"/>
</dbReference>
<dbReference type="Proteomes" id="UP001226651">
    <property type="component" value="Chromosome"/>
</dbReference>
<dbReference type="InterPro" id="IPR025262">
    <property type="entry name" value="QseG"/>
</dbReference>
<evidence type="ECO:0000313" key="2">
    <source>
        <dbReference type="EMBL" id="WIV87397.1"/>
    </source>
</evidence>
<feature type="compositionally biased region" description="Low complexity" evidence="1">
    <location>
        <begin position="256"/>
        <end position="269"/>
    </location>
</feature>
<dbReference type="NCBIfam" id="NF007997">
    <property type="entry name" value="PRK10722.1"/>
    <property type="match status" value="1"/>
</dbReference>
<keyword evidence="2" id="KW-0449">Lipoprotein</keyword>
<accession>A0ABY8Y602</accession>
<gene>
    <name evidence="2" type="primary">qseG</name>
    <name evidence="2" type="ORF">QQS39_13105</name>
</gene>
<dbReference type="Pfam" id="PF13942">
    <property type="entry name" value="Lipoprotein_20"/>
    <property type="match status" value="1"/>
</dbReference>
<proteinExistence type="predicted"/>
<evidence type="ECO:0000256" key="1">
    <source>
        <dbReference type="SAM" id="MobiDB-lite"/>
    </source>
</evidence>
<feature type="compositionally biased region" description="Polar residues" evidence="1">
    <location>
        <begin position="236"/>
        <end position="252"/>
    </location>
</feature>
<feature type="compositionally biased region" description="Basic and acidic residues" evidence="1">
    <location>
        <begin position="271"/>
        <end position="293"/>
    </location>
</feature>
<keyword evidence="3" id="KW-1185">Reference proteome</keyword>
<evidence type="ECO:0000313" key="3">
    <source>
        <dbReference type="Proteomes" id="UP001226651"/>
    </source>
</evidence>
<organism evidence="2 3">
    <name type="scientific">Proteus appendicitidis</name>
    <dbReference type="NCBI Taxonomy" id="3034648"/>
    <lineage>
        <taxon>Bacteria</taxon>
        <taxon>Pseudomonadati</taxon>
        <taxon>Pseudomonadota</taxon>
        <taxon>Gammaproteobacteria</taxon>
        <taxon>Enterobacterales</taxon>
        <taxon>Morganellaceae</taxon>
        <taxon>Proteus</taxon>
    </lineage>
</organism>
<dbReference type="EMBL" id="CP127389">
    <property type="protein sequence ID" value="WIV87397.1"/>
    <property type="molecule type" value="Genomic_DNA"/>
</dbReference>